<organism evidence="1 2">
    <name type="scientific">Halobacillus andaensis</name>
    <dbReference type="NCBI Taxonomy" id="1176239"/>
    <lineage>
        <taxon>Bacteria</taxon>
        <taxon>Bacillati</taxon>
        <taxon>Bacillota</taxon>
        <taxon>Bacilli</taxon>
        <taxon>Bacillales</taxon>
        <taxon>Bacillaceae</taxon>
        <taxon>Halobacillus</taxon>
    </lineage>
</organism>
<evidence type="ECO:0000313" key="2">
    <source>
        <dbReference type="Proteomes" id="UP000660110"/>
    </source>
</evidence>
<keyword evidence="2" id="KW-1185">Reference proteome</keyword>
<dbReference type="Proteomes" id="UP000660110">
    <property type="component" value="Unassembled WGS sequence"/>
</dbReference>
<dbReference type="EMBL" id="BMEL01000003">
    <property type="protein sequence ID" value="GGF26969.1"/>
    <property type="molecule type" value="Genomic_DNA"/>
</dbReference>
<evidence type="ECO:0008006" key="3">
    <source>
        <dbReference type="Google" id="ProtNLM"/>
    </source>
</evidence>
<gene>
    <name evidence="1" type="ORF">GCM10010954_27540</name>
</gene>
<proteinExistence type="predicted"/>
<reference evidence="1" key="2">
    <citation type="submission" date="2020-09" db="EMBL/GenBank/DDBJ databases">
        <authorList>
            <person name="Sun Q."/>
            <person name="Zhou Y."/>
        </authorList>
    </citation>
    <scope>NUCLEOTIDE SEQUENCE</scope>
    <source>
        <strain evidence="1">CGMCC 1.12153</strain>
    </source>
</reference>
<name>A0A917B9M3_HALAA</name>
<comment type="caution">
    <text evidence="1">The sequence shown here is derived from an EMBL/GenBank/DDBJ whole genome shotgun (WGS) entry which is preliminary data.</text>
</comment>
<evidence type="ECO:0000313" key="1">
    <source>
        <dbReference type="EMBL" id="GGF26969.1"/>
    </source>
</evidence>
<reference evidence="1" key="1">
    <citation type="journal article" date="2014" name="Int. J. Syst. Evol. Microbiol.">
        <title>Complete genome sequence of Corynebacterium casei LMG S-19264T (=DSM 44701T), isolated from a smear-ripened cheese.</title>
        <authorList>
            <consortium name="US DOE Joint Genome Institute (JGI-PGF)"/>
            <person name="Walter F."/>
            <person name="Albersmeier A."/>
            <person name="Kalinowski J."/>
            <person name="Ruckert C."/>
        </authorList>
    </citation>
    <scope>NUCLEOTIDE SEQUENCE</scope>
    <source>
        <strain evidence="1">CGMCC 1.12153</strain>
    </source>
</reference>
<sequence length="73" mass="8665">MKRIDYENKTDVWEEKVREQALMTAVCQNMKKIALHLAMISWREGDIFRFRSLRGKNKKRTPFLGFPFLVCGS</sequence>
<dbReference type="AlphaFoldDB" id="A0A917B9M3"/>
<accession>A0A917B9M3</accession>
<protein>
    <recommendedName>
        <fullName evidence="3">Transposase DDE domain-containing protein</fullName>
    </recommendedName>
</protein>